<evidence type="ECO:0000313" key="2">
    <source>
        <dbReference type="Proteomes" id="UP001220962"/>
    </source>
</evidence>
<dbReference type="Proteomes" id="UP001220962">
    <property type="component" value="Chromosome"/>
</dbReference>
<reference evidence="1" key="1">
    <citation type="submission" date="2023-02" db="EMBL/GenBank/DDBJ databases">
        <title>Pathogen: clinical or host-associated sample.</title>
        <authorList>
            <person name="Hergert J."/>
            <person name="Casey R."/>
            <person name="Wagner J."/>
            <person name="Young E.L."/>
            <person name="Oakeson K.F."/>
        </authorList>
    </citation>
    <scope>NUCLEOTIDE SEQUENCE</scope>
    <source>
        <strain evidence="1">2022CK-00830</strain>
    </source>
</reference>
<evidence type="ECO:0000313" key="1">
    <source>
        <dbReference type="EMBL" id="WDH83340.1"/>
    </source>
</evidence>
<protein>
    <submittedName>
        <fullName evidence="1">Uncharacterized protein</fullName>
    </submittedName>
</protein>
<proteinExistence type="predicted"/>
<accession>A0AAX3N3S1</accession>
<dbReference type="EMBL" id="CP118101">
    <property type="protein sequence ID" value="WDH83340.1"/>
    <property type="molecule type" value="Genomic_DNA"/>
</dbReference>
<sequence>MDDEKLVLNTKLKEKVIAKDEQKWIVCKEGVYGWNMDFTKFEYNYYVEFSGNTKRIKFVQTPEDRILY</sequence>
<dbReference type="RefSeq" id="WP_274359475.1">
    <property type="nucleotide sequence ID" value="NZ_CP118101.1"/>
</dbReference>
<dbReference type="AlphaFoldDB" id="A0AAX3N3S1"/>
<organism evidence="1 2">
    <name type="scientific">Paenibacillus urinalis</name>
    <dbReference type="NCBI Taxonomy" id="521520"/>
    <lineage>
        <taxon>Bacteria</taxon>
        <taxon>Bacillati</taxon>
        <taxon>Bacillota</taxon>
        <taxon>Bacilli</taxon>
        <taxon>Bacillales</taxon>
        <taxon>Paenibacillaceae</taxon>
        <taxon>Paenibacillus</taxon>
    </lineage>
</organism>
<name>A0AAX3N3S1_9BACL</name>
<gene>
    <name evidence="1" type="ORF">PUW23_03590</name>
</gene>